<accession>A0AAU8NE87</accession>
<proteinExistence type="predicted"/>
<dbReference type="Pfam" id="PF14435">
    <property type="entry name" value="SUKH-4"/>
    <property type="match status" value="1"/>
</dbReference>
<dbReference type="RefSeq" id="WP_342553092.1">
    <property type="nucleotide sequence ID" value="NZ_CP159992.1"/>
</dbReference>
<dbReference type="EMBL" id="CP159992">
    <property type="protein sequence ID" value="XCP95076.1"/>
    <property type="molecule type" value="Genomic_DNA"/>
</dbReference>
<dbReference type="AlphaFoldDB" id="A0AAU8NE87"/>
<name>A0AAU8NE87_9BACL</name>
<reference evidence="1" key="1">
    <citation type="submission" date="2024-05" db="EMBL/GenBank/DDBJ databases">
        <title>Draft genome assemblies of 36 bacteria isolated from hibernating arctic ground squirrels.</title>
        <authorList>
            <person name="McKee H."/>
            <person name="Mullen L."/>
            <person name="Drown D.M."/>
            <person name="Duddleston K.N."/>
        </authorList>
    </citation>
    <scope>NUCLEOTIDE SEQUENCE</scope>
    <source>
        <strain evidence="1">AN1007</strain>
    </source>
</reference>
<gene>
    <name evidence="1" type="ORF">ABXS70_28985</name>
</gene>
<protein>
    <submittedName>
        <fullName evidence="1">SUKH-4 family immunity protein</fullName>
    </submittedName>
</protein>
<sequence>MENTSKVVRFDPALVEKAGLDRETQELLLHSGLLQIRMNGEDILGIRFDSQTNQGLIWAEDDLRMLLPIGYEWDEKTAILGLEAGTGILYRIDVQTGECAVVNSSIHRFMEFLHRYASFIHEHSKQAAPSVMTLEQAQAKLEAFRRGEIKPRSQQSDRSTRDQALKDLRLFYTEKDPVSVLNEETWWSVVLEQVEDGVL</sequence>
<evidence type="ECO:0000313" key="1">
    <source>
        <dbReference type="EMBL" id="XCP95076.1"/>
    </source>
</evidence>
<dbReference type="InterPro" id="IPR025851">
    <property type="entry name" value="SUKH-4"/>
</dbReference>
<organism evidence="1">
    <name type="scientific">Paenibacillus sp. AN1007</name>
    <dbReference type="NCBI Taxonomy" id="3151385"/>
    <lineage>
        <taxon>Bacteria</taxon>
        <taxon>Bacillati</taxon>
        <taxon>Bacillota</taxon>
        <taxon>Bacilli</taxon>
        <taxon>Bacillales</taxon>
        <taxon>Paenibacillaceae</taxon>
        <taxon>Paenibacillus</taxon>
    </lineage>
</organism>